<dbReference type="AlphaFoldDB" id="A0A815TLP1"/>
<dbReference type="EMBL" id="CAJOBH010004623">
    <property type="protein sequence ID" value="CAF3996812.1"/>
    <property type="molecule type" value="Genomic_DNA"/>
</dbReference>
<dbReference type="OrthoDB" id="10015573at2759"/>
<feature type="signal peptide" evidence="1">
    <location>
        <begin position="1"/>
        <end position="23"/>
    </location>
</feature>
<dbReference type="EMBL" id="CAJNOV010010088">
    <property type="protein sequence ID" value="CAF1389581.1"/>
    <property type="molecule type" value="Genomic_DNA"/>
</dbReference>
<dbReference type="SUPFAM" id="SSF48726">
    <property type="entry name" value="Immunoglobulin"/>
    <property type="match status" value="1"/>
</dbReference>
<evidence type="ECO:0000313" key="3">
    <source>
        <dbReference type="EMBL" id="CAF1389581.1"/>
    </source>
</evidence>
<dbReference type="InterPro" id="IPR007110">
    <property type="entry name" value="Ig-like_dom"/>
</dbReference>
<keyword evidence="1" id="KW-0732">Signal</keyword>
<dbReference type="Gene3D" id="2.60.40.10">
    <property type="entry name" value="Immunoglobulins"/>
    <property type="match status" value="1"/>
</dbReference>
<comment type="caution">
    <text evidence="4">The sequence shown here is derived from an EMBL/GenBank/DDBJ whole genome shotgun (WGS) entry which is preliminary data.</text>
</comment>
<dbReference type="Proteomes" id="UP000681967">
    <property type="component" value="Unassembled WGS sequence"/>
</dbReference>
<evidence type="ECO:0000313" key="7">
    <source>
        <dbReference type="Proteomes" id="UP000663834"/>
    </source>
</evidence>
<protein>
    <recommendedName>
        <fullName evidence="2">Ig-like domain-containing protein</fullName>
    </recommendedName>
</protein>
<feature type="chain" id="PRO_5035608605" description="Ig-like domain-containing protein" evidence="1">
    <location>
        <begin position="24"/>
        <end position="188"/>
    </location>
</feature>
<proteinExistence type="predicted"/>
<dbReference type="InterPro" id="IPR036179">
    <property type="entry name" value="Ig-like_dom_sf"/>
</dbReference>
<evidence type="ECO:0000256" key="1">
    <source>
        <dbReference type="SAM" id="SignalP"/>
    </source>
</evidence>
<feature type="domain" description="Ig-like" evidence="2">
    <location>
        <begin position="50"/>
        <end position="133"/>
    </location>
</feature>
<dbReference type="InterPro" id="IPR013783">
    <property type="entry name" value="Ig-like_fold"/>
</dbReference>
<gene>
    <name evidence="5" type="ORF">BYL167_LOCUS13462</name>
    <name evidence="3" type="ORF">CJN711_LOCUS21377</name>
    <name evidence="6" type="ORF">GIL414_LOCUS12728</name>
    <name evidence="4" type="ORF">KQP761_LOCUS14982</name>
</gene>
<dbReference type="Proteomes" id="UP000681720">
    <property type="component" value="Unassembled WGS sequence"/>
</dbReference>
<accession>A0A815TLP1</accession>
<evidence type="ECO:0000313" key="4">
    <source>
        <dbReference type="EMBL" id="CAF1507749.1"/>
    </source>
</evidence>
<evidence type="ECO:0000313" key="5">
    <source>
        <dbReference type="EMBL" id="CAF3996812.1"/>
    </source>
</evidence>
<name>A0A815TLP1_9BILA</name>
<dbReference type="CDD" id="cd00096">
    <property type="entry name" value="Ig"/>
    <property type="match status" value="1"/>
</dbReference>
<dbReference type="EMBL" id="CAJOBJ010005016">
    <property type="protein sequence ID" value="CAF4018572.1"/>
    <property type="molecule type" value="Genomic_DNA"/>
</dbReference>
<dbReference type="Proteomes" id="UP000663834">
    <property type="component" value="Unassembled WGS sequence"/>
</dbReference>
<organism evidence="4 7">
    <name type="scientific">Rotaria magnacalcarata</name>
    <dbReference type="NCBI Taxonomy" id="392030"/>
    <lineage>
        <taxon>Eukaryota</taxon>
        <taxon>Metazoa</taxon>
        <taxon>Spiralia</taxon>
        <taxon>Gnathifera</taxon>
        <taxon>Rotifera</taxon>
        <taxon>Eurotatoria</taxon>
        <taxon>Bdelloidea</taxon>
        <taxon>Philodinida</taxon>
        <taxon>Philodinidae</taxon>
        <taxon>Rotaria</taxon>
    </lineage>
</organism>
<dbReference type="PROSITE" id="PS50835">
    <property type="entry name" value="IG_LIKE"/>
    <property type="match status" value="1"/>
</dbReference>
<sequence>MLGSYRLLLLVKLILFELLGLKCIEDDSFRRYRRLRSPTYSHTHNSSINPLFYLMSVSISDHFAVINCSTPEHVPHHKLDWYFQTNTSSKPPRVIWQRGRSNIHRYIAYSPDQLRHFLQIKPILYNDSGTYMCLDQTTGFFAGVDLIVHDIHNCAESIIIDLHMSSFICLILFLLVLLRYTASESQVP</sequence>
<dbReference type="Proteomes" id="UP000663855">
    <property type="component" value="Unassembled WGS sequence"/>
</dbReference>
<evidence type="ECO:0000313" key="6">
    <source>
        <dbReference type="EMBL" id="CAF4018572.1"/>
    </source>
</evidence>
<reference evidence="4" key="1">
    <citation type="submission" date="2021-02" db="EMBL/GenBank/DDBJ databases">
        <authorList>
            <person name="Nowell W R."/>
        </authorList>
    </citation>
    <scope>NUCLEOTIDE SEQUENCE</scope>
</reference>
<dbReference type="EMBL" id="CAJNOW010007223">
    <property type="protein sequence ID" value="CAF1507749.1"/>
    <property type="molecule type" value="Genomic_DNA"/>
</dbReference>
<evidence type="ECO:0000259" key="2">
    <source>
        <dbReference type="PROSITE" id="PS50835"/>
    </source>
</evidence>